<reference evidence="3 4" key="1">
    <citation type="submission" date="2016-10" db="EMBL/GenBank/DDBJ databases">
        <authorList>
            <person name="de Groot N.N."/>
        </authorList>
    </citation>
    <scope>NUCLEOTIDE SEQUENCE [LARGE SCALE GENOMIC DNA]</scope>
    <source>
        <strain evidence="3 4">CPCC 201354</strain>
    </source>
</reference>
<organism evidence="3 4">
    <name type="scientific">Sinosporangium album</name>
    <dbReference type="NCBI Taxonomy" id="504805"/>
    <lineage>
        <taxon>Bacteria</taxon>
        <taxon>Bacillati</taxon>
        <taxon>Actinomycetota</taxon>
        <taxon>Actinomycetes</taxon>
        <taxon>Streptosporangiales</taxon>
        <taxon>Streptosporangiaceae</taxon>
        <taxon>Sinosporangium</taxon>
    </lineage>
</organism>
<evidence type="ECO:0000256" key="1">
    <source>
        <dbReference type="SAM" id="MobiDB-lite"/>
    </source>
</evidence>
<dbReference type="STRING" id="504805.SAMN05421505_11889"/>
<dbReference type="EMBL" id="FNCN01000018">
    <property type="protein sequence ID" value="SDH58257.1"/>
    <property type="molecule type" value="Genomic_DNA"/>
</dbReference>
<keyword evidence="2" id="KW-0812">Transmembrane</keyword>
<feature type="region of interest" description="Disordered" evidence="1">
    <location>
        <begin position="97"/>
        <end position="116"/>
    </location>
</feature>
<keyword evidence="2" id="KW-0472">Membrane</keyword>
<keyword evidence="2" id="KW-1133">Transmembrane helix</keyword>
<sequence>MPGPHSILGLGYGLNSTPPLDQVAFANTRVVRANGPASAGGVGSARGLAGIAVTATTSRPPGTALHDALTSGYTAGMLGAGGFYLAAILTAVLLLRPRPANRDSKPTPETLGSTPG</sequence>
<feature type="transmembrane region" description="Helical" evidence="2">
    <location>
        <begin position="73"/>
        <end position="95"/>
    </location>
</feature>
<name>A0A1G8DKR5_9ACTN</name>
<evidence type="ECO:0000256" key="2">
    <source>
        <dbReference type="SAM" id="Phobius"/>
    </source>
</evidence>
<evidence type="ECO:0000313" key="3">
    <source>
        <dbReference type="EMBL" id="SDH58257.1"/>
    </source>
</evidence>
<evidence type="ECO:0000313" key="4">
    <source>
        <dbReference type="Proteomes" id="UP000198923"/>
    </source>
</evidence>
<proteinExistence type="predicted"/>
<dbReference type="AlphaFoldDB" id="A0A1G8DKR5"/>
<protein>
    <submittedName>
        <fullName evidence="3">Uncharacterized protein</fullName>
    </submittedName>
</protein>
<keyword evidence="4" id="KW-1185">Reference proteome</keyword>
<gene>
    <name evidence="3" type="ORF">SAMN05421505_11889</name>
</gene>
<dbReference type="Proteomes" id="UP000198923">
    <property type="component" value="Unassembled WGS sequence"/>
</dbReference>
<accession>A0A1G8DKR5</accession>